<sequence length="317" mass="36310">MFGKLPLLFLIASASFVATSAFSKDYWKYLLRAMASYRLSCAWARFVVGDARMREIARHEPSLMFRLQRPYLRAGLTKTQKLRCLTEHYRWLLDAWPQTLLTALLHKGRVTLARIQCESDYRYRIDLMPAGRYGKEGELTMALMIDDEPLMLAAFAVHRLGLGQALNIGCLQGIRHDEARALQRQATRDMHGLRPKQALLVALYAFAEHHDIRQILGVPNDAHIYQGNARTCDRVRADFDDFWIEMGAFREGFHFHLPPTLPRKPIEAVPSHKRAQYRRRYALEQSMQVSIQESLAAAAMGVEWTHAVGLLPHRAAA</sequence>
<dbReference type="PANTHER" id="PTHR38785">
    <property type="entry name" value="HOMOLOG OF VIRK"/>
    <property type="match status" value="1"/>
</dbReference>
<protein>
    <recommendedName>
        <fullName evidence="3">DUF535 domain-containing protein</fullName>
    </recommendedName>
</protein>
<dbReference type="EMBL" id="CAJZAG010000020">
    <property type="protein sequence ID" value="CAG9186732.1"/>
    <property type="molecule type" value="Genomic_DNA"/>
</dbReference>
<proteinExistence type="predicted"/>
<organism evidence="1 2">
    <name type="scientific">Cupriavidus pampae</name>
    <dbReference type="NCBI Taxonomy" id="659251"/>
    <lineage>
        <taxon>Bacteria</taxon>
        <taxon>Pseudomonadati</taxon>
        <taxon>Pseudomonadota</taxon>
        <taxon>Betaproteobacteria</taxon>
        <taxon>Burkholderiales</taxon>
        <taxon>Burkholderiaceae</taxon>
        <taxon>Cupriavidus</taxon>
    </lineage>
</organism>
<gene>
    <name evidence="1" type="ORF">LMG32289_06589</name>
</gene>
<comment type="caution">
    <text evidence="1">The sequence shown here is derived from an EMBL/GenBank/DDBJ whole genome shotgun (WGS) entry which is preliminary data.</text>
</comment>
<name>A0ABM8Y1X0_9BURK</name>
<accession>A0ABM8Y1X0</accession>
<dbReference type="InterPro" id="IPR007488">
    <property type="entry name" value="DUF535"/>
</dbReference>
<dbReference type="RefSeq" id="WP_223995751.1">
    <property type="nucleotide sequence ID" value="NZ_CAJZAG010000020.1"/>
</dbReference>
<keyword evidence="2" id="KW-1185">Reference proteome</keyword>
<reference evidence="1 2" key="1">
    <citation type="submission" date="2021-08" db="EMBL/GenBank/DDBJ databases">
        <authorList>
            <person name="Peeters C."/>
        </authorList>
    </citation>
    <scope>NUCLEOTIDE SEQUENCE [LARGE SCALE GENOMIC DNA]</scope>
    <source>
        <strain evidence="1 2">LMG 32289</strain>
    </source>
</reference>
<dbReference type="PANTHER" id="PTHR38785:SF1">
    <property type="entry name" value="HOMOLOG OF VIRK"/>
    <property type="match status" value="1"/>
</dbReference>
<dbReference type="Pfam" id="PF04393">
    <property type="entry name" value="DUF535"/>
    <property type="match status" value="1"/>
</dbReference>
<evidence type="ECO:0000313" key="1">
    <source>
        <dbReference type="EMBL" id="CAG9186732.1"/>
    </source>
</evidence>
<dbReference type="Proteomes" id="UP000706525">
    <property type="component" value="Unassembled WGS sequence"/>
</dbReference>
<evidence type="ECO:0000313" key="2">
    <source>
        <dbReference type="Proteomes" id="UP000706525"/>
    </source>
</evidence>
<evidence type="ECO:0008006" key="3">
    <source>
        <dbReference type="Google" id="ProtNLM"/>
    </source>
</evidence>